<name>A0ABS7HZX5_9MICO</name>
<dbReference type="GO" id="GO:0016874">
    <property type="term" value="F:ligase activity"/>
    <property type="evidence" value="ECO:0007669"/>
    <property type="project" value="UniProtKB-KW"/>
</dbReference>
<feature type="region of interest" description="Disordered" evidence="5">
    <location>
        <begin position="509"/>
        <end position="540"/>
    </location>
</feature>
<sequence>MSTRTANAPADETDAPPAEIAPGDGARPHWATVAGIAILFAAIVIAGVIFLPPIAMGAALLGIALIVLLRRILFTWPALLFLLAATVMFIPARRYALPIPLPFALEAYRLMIFVAIFALGLAFLFDRSRRWRPVAFGWPIGIFLATLLISFIVNGMRLANLGLANTSMSGFFQLGVLLSVFYSVRQMLTSERMVQGFLIVLSWMAVIVAFFAVFERVARTNVFLMLANFLPLVVLRDDGGDATRAGVNRAYGSAQHPIALAVMLCMFLPILIYLAKYAIWPRNIWNRRIAYGIGTFIVFGGIIAAISRTAVVVMGVMFLIALVLRPKVALLLLAFAVPGLLLAMFVVPAQVESMLLSFLDVDTLIASQYTSAGMTGAGRLADLEPAFVEVRQFPFFGQGYGSRIVVGDDANSFILDNQVLGILMEAGALGVIGYAVFMLAPVVMLIVYALRWAVEPRHALLAFALAVSIAGYSAALFFFDAFGFFQSFLVHMMLLAVAAWVYTEGSRKASAPKPAWTPERVSSPTPASSPEPASSAEAVR</sequence>
<feature type="region of interest" description="Disordered" evidence="5">
    <location>
        <begin position="1"/>
        <end position="22"/>
    </location>
</feature>
<feature type="transmembrane region" description="Helical" evidence="6">
    <location>
        <begin position="36"/>
        <end position="69"/>
    </location>
</feature>
<dbReference type="PANTHER" id="PTHR37422">
    <property type="entry name" value="TEICHURONIC ACID BIOSYNTHESIS PROTEIN TUAE"/>
    <property type="match status" value="1"/>
</dbReference>
<evidence type="ECO:0000313" key="8">
    <source>
        <dbReference type="EMBL" id="MBW9110946.1"/>
    </source>
</evidence>
<comment type="subcellular location">
    <subcellularLocation>
        <location evidence="1">Membrane</location>
        <topology evidence="1">Multi-pass membrane protein</topology>
    </subcellularLocation>
</comment>
<organism evidence="8 9">
    <name type="scientific">Microbacterium ureisolvens</name>
    <dbReference type="NCBI Taxonomy" id="2781186"/>
    <lineage>
        <taxon>Bacteria</taxon>
        <taxon>Bacillati</taxon>
        <taxon>Actinomycetota</taxon>
        <taxon>Actinomycetes</taxon>
        <taxon>Micrococcales</taxon>
        <taxon>Microbacteriaceae</taxon>
        <taxon>Microbacterium</taxon>
    </lineage>
</organism>
<feature type="transmembrane region" description="Helical" evidence="6">
    <location>
        <begin position="196"/>
        <end position="214"/>
    </location>
</feature>
<feature type="transmembrane region" description="Helical" evidence="6">
    <location>
        <begin position="291"/>
        <end position="324"/>
    </location>
</feature>
<protein>
    <submittedName>
        <fullName evidence="8">O-antigen ligase family protein</fullName>
    </submittedName>
</protein>
<reference evidence="8 9" key="1">
    <citation type="journal article" date="2021" name="MBio">
        <title>Poor Competitiveness of Bradyrhizobium in Pigeon Pea Root Colonization in Indian Soils.</title>
        <authorList>
            <person name="Chalasani D."/>
            <person name="Basu A."/>
            <person name="Pullabhotla S.V.S.R.N."/>
            <person name="Jorrin B."/>
            <person name="Neal A.L."/>
            <person name="Poole P.S."/>
            <person name="Podile A.R."/>
            <person name="Tkacz A."/>
        </authorList>
    </citation>
    <scope>NUCLEOTIDE SEQUENCE [LARGE SCALE GENOMIC DNA]</scope>
    <source>
        <strain evidence="8 9">HU12</strain>
    </source>
</reference>
<feature type="transmembrane region" description="Helical" evidence="6">
    <location>
        <begin position="107"/>
        <end position="125"/>
    </location>
</feature>
<dbReference type="Proteomes" id="UP000777440">
    <property type="component" value="Unassembled WGS sequence"/>
</dbReference>
<evidence type="ECO:0000313" key="9">
    <source>
        <dbReference type="Proteomes" id="UP000777440"/>
    </source>
</evidence>
<feature type="transmembrane region" description="Helical" evidence="6">
    <location>
        <begin position="460"/>
        <end position="479"/>
    </location>
</feature>
<dbReference type="RefSeq" id="WP_220340061.1">
    <property type="nucleotide sequence ID" value="NZ_JAEUAX010000008.1"/>
</dbReference>
<feature type="transmembrane region" description="Helical" evidence="6">
    <location>
        <begin position="258"/>
        <end position="279"/>
    </location>
</feature>
<feature type="compositionally biased region" description="Low complexity" evidence="5">
    <location>
        <begin position="522"/>
        <end position="540"/>
    </location>
</feature>
<evidence type="ECO:0000256" key="6">
    <source>
        <dbReference type="SAM" id="Phobius"/>
    </source>
</evidence>
<dbReference type="InterPro" id="IPR051533">
    <property type="entry name" value="WaaL-like"/>
</dbReference>
<feature type="transmembrane region" description="Helical" evidence="6">
    <location>
        <begin position="162"/>
        <end position="184"/>
    </location>
</feature>
<dbReference type="Pfam" id="PF04932">
    <property type="entry name" value="Wzy_C"/>
    <property type="match status" value="1"/>
</dbReference>
<dbReference type="InterPro" id="IPR007016">
    <property type="entry name" value="O-antigen_ligase-rel_domated"/>
</dbReference>
<proteinExistence type="predicted"/>
<gene>
    <name evidence="8" type="ORF">JNB61_14290</name>
</gene>
<evidence type="ECO:0000259" key="7">
    <source>
        <dbReference type="Pfam" id="PF04932"/>
    </source>
</evidence>
<keyword evidence="9" id="KW-1185">Reference proteome</keyword>
<evidence type="ECO:0000256" key="2">
    <source>
        <dbReference type="ARBA" id="ARBA00022692"/>
    </source>
</evidence>
<accession>A0ABS7HZX5</accession>
<feature type="transmembrane region" description="Helical" evidence="6">
    <location>
        <begin position="485"/>
        <end position="503"/>
    </location>
</feature>
<evidence type="ECO:0000256" key="5">
    <source>
        <dbReference type="SAM" id="MobiDB-lite"/>
    </source>
</evidence>
<evidence type="ECO:0000256" key="4">
    <source>
        <dbReference type="ARBA" id="ARBA00023136"/>
    </source>
</evidence>
<dbReference type="PANTHER" id="PTHR37422:SF13">
    <property type="entry name" value="LIPOPOLYSACCHARIDE BIOSYNTHESIS PROTEIN PA4999-RELATED"/>
    <property type="match status" value="1"/>
</dbReference>
<evidence type="ECO:0000256" key="3">
    <source>
        <dbReference type="ARBA" id="ARBA00022989"/>
    </source>
</evidence>
<feature type="transmembrane region" description="Helical" evidence="6">
    <location>
        <begin position="137"/>
        <end position="156"/>
    </location>
</feature>
<feature type="domain" description="O-antigen ligase-related" evidence="7">
    <location>
        <begin position="294"/>
        <end position="434"/>
    </location>
</feature>
<dbReference type="EMBL" id="JAEUAX010000008">
    <property type="protein sequence ID" value="MBW9110946.1"/>
    <property type="molecule type" value="Genomic_DNA"/>
</dbReference>
<feature type="transmembrane region" description="Helical" evidence="6">
    <location>
        <begin position="76"/>
        <end position="95"/>
    </location>
</feature>
<comment type="caution">
    <text evidence="8">The sequence shown here is derived from an EMBL/GenBank/DDBJ whole genome shotgun (WGS) entry which is preliminary data.</text>
</comment>
<feature type="transmembrane region" description="Helical" evidence="6">
    <location>
        <begin position="331"/>
        <end position="351"/>
    </location>
</feature>
<keyword evidence="4 6" id="KW-0472">Membrane</keyword>
<keyword evidence="8" id="KW-0436">Ligase</keyword>
<evidence type="ECO:0000256" key="1">
    <source>
        <dbReference type="ARBA" id="ARBA00004141"/>
    </source>
</evidence>
<keyword evidence="3 6" id="KW-1133">Transmembrane helix</keyword>
<feature type="transmembrane region" description="Helical" evidence="6">
    <location>
        <begin position="426"/>
        <end position="448"/>
    </location>
</feature>
<keyword evidence="2 6" id="KW-0812">Transmembrane</keyword>